<evidence type="ECO:0000313" key="3">
    <source>
        <dbReference type="Proteomes" id="UP001595685"/>
    </source>
</evidence>
<dbReference type="Proteomes" id="UP001595685">
    <property type="component" value="Unassembled WGS sequence"/>
</dbReference>
<dbReference type="InterPro" id="IPR036249">
    <property type="entry name" value="Thioredoxin-like_sf"/>
</dbReference>
<sequence>MSVPDVGPALEPASEPAPDPAPEPALRCSVAARDLGEPVDATAPRAVSWLAVVAQGSWAADATSRLPAPLREALAGAPLVRPLLVRPVGRQESGTGVLLAGTLPGRTWLREVDAAGAADALAALAEPGSPALAAMASGQDPGLGRRSARPAVLVCTNGARDACCAREGRPAAALLQERLGPRRRGLFSRAAVGADVWEATHLGGHRFAPTAVVLPSGAVLGGLGPDPARLADAVEGTLLGRTVLEGYRGRSTWPVHEQAAETAVRRHLAVVGVNAGQDDVVVDGSTPVDAVSGRAGGSWRVLVRHSGGRTFRVLVHRSVMEPGRPASCGAAVTPVVLWDSEVDPDPAPGVYVGL</sequence>
<dbReference type="RefSeq" id="WP_376985404.1">
    <property type="nucleotide sequence ID" value="NZ_JBHRWW010000002.1"/>
</dbReference>
<evidence type="ECO:0000313" key="2">
    <source>
        <dbReference type="EMBL" id="MFC3687736.1"/>
    </source>
</evidence>
<dbReference type="Pfam" id="PF06999">
    <property type="entry name" value="Suc_Fer-like"/>
    <property type="match status" value="1"/>
</dbReference>
<reference evidence="3" key="1">
    <citation type="journal article" date="2019" name="Int. J. Syst. Evol. Microbiol.">
        <title>The Global Catalogue of Microorganisms (GCM) 10K type strain sequencing project: providing services to taxonomists for standard genome sequencing and annotation.</title>
        <authorList>
            <consortium name="The Broad Institute Genomics Platform"/>
            <consortium name="The Broad Institute Genome Sequencing Center for Infectious Disease"/>
            <person name="Wu L."/>
            <person name="Ma J."/>
        </authorList>
    </citation>
    <scope>NUCLEOTIDE SEQUENCE [LARGE SCALE GENOMIC DNA]</scope>
    <source>
        <strain evidence="3">NCAIM B.02333</strain>
    </source>
</reference>
<proteinExistence type="predicted"/>
<dbReference type="Gene3D" id="3.40.30.10">
    <property type="entry name" value="Glutaredoxin"/>
    <property type="match status" value="1"/>
</dbReference>
<name>A0ABV7WGS6_9MICO</name>
<organism evidence="2 3">
    <name type="scientific">Aquipuribacter hungaricus</name>
    <dbReference type="NCBI Taxonomy" id="545624"/>
    <lineage>
        <taxon>Bacteria</taxon>
        <taxon>Bacillati</taxon>
        <taxon>Actinomycetota</taxon>
        <taxon>Actinomycetes</taxon>
        <taxon>Micrococcales</taxon>
        <taxon>Intrasporangiaceae</taxon>
        <taxon>Aquipuribacter</taxon>
    </lineage>
</organism>
<keyword evidence="3" id="KW-1185">Reference proteome</keyword>
<protein>
    <submittedName>
        <fullName evidence="2">Sucrase ferredoxin</fullName>
    </submittedName>
</protein>
<dbReference type="EMBL" id="JBHRWW010000002">
    <property type="protein sequence ID" value="MFC3687736.1"/>
    <property type="molecule type" value="Genomic_DNA"/>
</dbReference>
<feature type="region of interest" description="Disordered" evidence="1">
    <location>
        <begin position="1"/>
        <end position="24"/>
    </location>
</feature>
<comment type="caution">
    <text evidence="2">The sequence shown here is derived from an EMBL/GenBank/DDBJ whole genome shotgun (WGS) entry which is preliminary data.</text>
</comment>
<evidence type="ECO:0000256" key="1">
    <source>
        <dbReference type="SAM" id="MobiDB-lite"/>
    </source>
</evidence>
<dbReference type="SUPFAM" id="SSF52833">
    <property type="entry name" value="Thioredoxin-like"/>
    <property type="match status" value="1"/>
</dbReference>
<accession>A0ABV7WGS6</accession>
<gene>
    <name evidence="2" type="ORF">ACFOLH_05205</name>
</gene>
<dbReference type="InterPro" id="IPR009737">
    <property type="entry name" value="Aim32/Apd1-like"/>
</dbReference>